<evidence type="ECO:0000313" key="1">
    <source>
        <dbReference type="EMBL" id="MFH8551555.1"/>
    </source>
</evidence>
<dbReference type="SUPFAM" id="SSF56300">
    <property type="entry name" value="Metallo-dependent phosphatases"/>
    <property type="match status" value="1"/>
</dbReference>
<dbReference type="InterPro" id="IPR005235">
    <property type="entry name" value="YmdB-like"/>
</dbReference>
<dbReference type="Pfam" id="PF13277">
    <property type="entry name" value="YmdB"/>
    <property type="match status" value="1"/>
</dbReference>
<gene>
    <name evidence="1" type="ORF">ACH4F9_41915</name>
</gene>
<dbReference type="InterPro" id="IPR029052">
    <property type="entry name" value="Metallo-depent_PP-like"/>
</dbReference>
<name>A0ABW7R4P9_9ACTN</name>
<proteinExistence type="predicted"/>
<comment type="caution">
    <text evidence="1">The sequence shown here is derived from an EMBL/GenBank/DDBJ whole genome shotgun (WGS) entry which is preliminary data.</text>
</comment>
<dbReference type="PANTHER" id="PTHR36303">
    <property type="entry name" value="2',3'-CYCLIC-NUCLEOTIDE 2'-PHOSPHODIESTERASE"/>
    <property type="match status" value="1"/>
</dbReference>
<reference evidence="1 2" key="1">
    <citation type="submission" date="2024-10" db="EMBL/GenBank/DDBJ databases">
        <title>The Natural Products Discovery Center: Release of the First 8490 Sequenced Strains for Exploring Actinobacteria Biosynthetic Diversity.</title>
        <authorList>
            <person name="Kalkreuter E."/>
            <person name="Kautsar S.A."/>
            <person name="Yang D."/>
            <person name="Bader C.D."/>
            <person name="Teijaro C.N."/>
            <person name="Fluegel L."/>
            <person name="Davis C.M."/>
            <person name="Simpson J.R."/>
            <person name="Lauterbach L."/>
            <person name="Steele A.D."/>
            <person name="Gui C."/>
            <person name="Meng S."/>
            <person name="Li G."/>
            <person name="Viehrig K."/>
            <person name="Ye F."/>
            <person name="Su P."/>
            <person name="Kiefer A.F."/>
            <person name="Nichols A."/>
            <person name="Cepeda A.J."/>
            <person name="Yan W."/>
            <person name="Fan B."/>
            <person name="Jiang Y."/>
            <person name="Adhikari A."/>
            <person name="Zheng C.-J."/>
            <person name="Schuster L."/>
            <person name="Cowan T.M."/>
            <person name="Smanski M.J."/>
            <person name="Chevrette M.G."/>
            <person name="De Carvalho L.P.S."/>
            <person name="Shen B."/>
        </authorList>
    </citation>
    <scope>NUCLEOTIDE SEQUENCE [LARGE SCALE GENOMIC DNA]</scope>
    <source>
        <strain evidence="1 2">NPDC017990</strain>
    </source>
</reference>
<evidence type="ECO:0000313" key="2">
    <source>
        <dbReference type="Proteomes" id="UP001610818"/>
    </source>
</evidence>
<dbReference type="PANTHER" id="PTHR36303:SF1">
    <property type="entry name" value="2',3'-CYCLIC-NUCLEOTIDE 2'-PHOSPHODIESTERASE"/>
    <property type="match status" value="1"/>
</dbReference>
<dbReference type="RefSeq" id="WP_397718541.1">
    <property type="nucleotide sequence ID" value="NZ_JBIRGN010000013.1"/>
</dbReference>
<dbReference type="Proteomes" id="UP001610818">
    <property type="component" value="Unassembled WGS sequence"/>
</dbReference>
<protein>
    <submittedName>
        <fullName evidence="1">YmdB family metallophosphoesterase</fullName>
    </submittedName>
</protein>
<sequence>MIILYCGDVVGEQASTRLAETLPALRRIHGVDLVVVNAENCAPTGLGMAAKQVHQLLDAGVDVITGGNHSWDSEESVELLELAQVVRPENLAPGVPGHGHVHVEVAGETVTVVNLADHCAMKSVKATAGKFRPAYAGWTTAPKDGTVIVDYHGDHVLEKQIFAHAIDGTAAAVLGSHTHEATVPLHILPQGTGLVTEVGMTGPGGSVQGFTPDNLARGLRETGDPFSAPLPTVSSGPLLLGAVLLDVRDGRTVHIERITWPQDEEETS</sequence>
<accession>A0ABW7R4P9</accession>
<organism evidence="1 2">
    <name type="scientific">Streptomyces longisporoflavus</name>
    <dbReference type="NCBI Taxonomy" id="28044"/>
    <lineage>
        <taxon>Bacteria</taxon>
        <taxon>Bacillati</taxon>
        <taxon>Actinomycetota</taxon>
        <taxon>Actinomycetes</taxon>
        <taxon>Kitasatosporales</taxon>
        <taxon>Streptomycetaceae</taxon>
        <taxon>Streptomyces</taxon>
    </lineage>
</organism>
<dbReference type="Gene3D" id="3.60.21.10">
    <property type="match status" value="1"/>
</dbReference>
<keyword evidence="2" id="KW-1185">Reference proteome</keyword>
<dbReference type="EMBL" id="JBIRGQ010000013">
    <property type="protein sequence ID" value="MFH8551555.1"/>
    <property type="molecule type" value="Genomic_DNA"/>
</dbReference>